<feature type="domain" description="Carrier" evidence="11">
    <location>
        <begin position="1613"/>
        <end position="1688"/>
    </location>
</feature>
<dbReference type="GO" id="GO:0006633">
    <property type="term" value="P:fatty acid biosynthetic process"/>
    <property type="evidence" value="ECO:0007669"/>
    <property type="project" value="InterPro"/>
</dbReference>
<dbReference type="Pfam" id="PF00550">
    <property type="entry name" value="PP-binding"/>
    <property type="match status" value="2"/>
</dbReference>
<dbReference type="InterPro" id="IPR013968">
    <property type="entry name" value="PKS_KR"/>
</dbReference>
<dbReference type="EMBL" id="AM746336">
    <property type="protein sequence ID" value="CAN89636.1"/>
    <property type="molecule type" value="Genomic_DNA"/>
</dbReference>
<dbReference type="SMART" id="SM00827">
    <property type="entry name" value="PKS_AT"/>
    <property type="match status" value="2"/>
</dbReference>
<keyword evidence="4" id="KW-0597">Phosphoprotein</keyword>
<dbReference type="InterPro" id="IPR020807">
    <property type="entry name" value="PKS_DH"/>
</dbReference>
<feature type="domain" description="Ketosynthase family 3 (KS3)" evidence="12">
    <location>
        <begin position="1705"/>
        <end position="2127"/>
    </location>
</feature>
<dbReference type="InterPro" id="IPR015083">
    <property type="entry name" value="NorB/c/GfsB-D-like_docking"/>
</dbReference>
<dbReference type="InterPro" id="IPR020841">
    <property type="entry name" value="PKS_Beta-ketoAc_synthase_dom"/>
</dbReference>
<dbReference type="PROSITE" id="PS50075">
    <property type="entry name" value="CARRIER"/>
    <property type="match status" value="2"/>
</dbReference>
<dbReference type="InterPro" id="IPR018201">
    <property type="entry name" value="Ketoacyl_synth_AS"/>
</dbReference>
<dbReference type="Pfam" id="PF21089">
    <property type="entry name" value="PKS_DH_N"/>
    <property type="match status" value="1"/>
</dbReference>
<feature type="active site" description="Proton donor; for dehydratase activity" evidence="9">
    <location>
        <position position="1098"/>
    </location>
</feature>
<dbReference type="Pfam" id="PF08990">
    <property type="entry name" value="Docking"/>
    <property type="match status" value="1"/>
</dbReference>
<protein>
    <submittedName>
        <fullName evidence="14">Putative polyketide synthase</fullName>
    </submittedName>
</protein>
<dbReference type="Gene3D" id="1.10.1200.10">
    <property type="entry name" value="ACP-like"/>
    <property type="match status" value="2"/>
</dbReference>
<accession>B0B507</accession>
<reference evidence="14" key="1">
    <citation type="journal article" date="2008" name="Chem. Biol.">
        <title>Molecular Analysis of the Kirromycin Biosynthetic Gene Cluster Revealed beta-Alanine as Precursor of the Pyridone Moiety.</title>
        <authorList>
            <person name="Weber T."/>
            <person name="Laiple K.J."/>
            <person name="Pross E.K."/>
            <person name="Textor A."/>
            <person name="Grond S."/>
            <person name="Welzel K."/>
            <person name="Pelzer S."/>
            <person name="Vente A."/>
            <person name="Wohlleben W."/>
        </authorList>
    </citation>
    <scope>NUCLEOTIDE SEQUENCE</scope>
    <source>
        <strain evidence="14">Tu 365</strain>
    </source>
</reference>
<feature type="domain" description="PKS/mFAS DH" evidence="13">
    <location>
        <begin position="908"/>
        <end position="1177"/>
    </location>
</feature>
<dbReference type="InterPro" id="IPR036299">
    <property type="entry name" value="Polyketide_synth_docking_sf"/>
</dbReference>
<dbReference type="Pfam" id="PF14765">
    <property type="entry name" value="PS-DH"/>
    <property type="match status" value="1"/>
</dbReference>
<dbReference type="PANTHER" id="PTHR43775:SF51">
    <property type="entry name" value="INACTIVE PHENOLPHTHIOCEROL SYNTHESIS POLYKETIDE SYNTHASE TYPE I PKS1-RELATED"/>
    <property type="match status" value="1"/>
</dbReference>
<keyword evidence="8" id="KW-0012">Acyltransferase</keyword>
<dbReference type="InterPro" id="IPR009081">
    <property type="entry name" value="PP-bd_ACP"/>
</dbReference>
<keyword evidence="7" id="KW-0511">Multifunctional enzyme</keyword>
<dbReference type="SUPFAM" id="SSF51735">
    <property type="entry name" value="NAD(P)-binding Rossmann-fold domains"/>
    <property type="match status" value="2"/>
</dbReference>
<dbReference type="SUPFAM" id="SSF101173">
    <property type="entry name" value="Docking domain B of the erythromycin polyketide synthase (DEBS)"/>
    <property type="match status" value="1"/>
</dbReference>
<evidence type="ECO:0000256" key="1">
    <source>
        <dbReference type="ARBA" id="ARBA00001957"/>
    </source>
</evidence>
<dbReference type="InterPro" id="IPR016035">
    <property type="entry name" value="Acyl_Trfase/lysoPLipase"/>
</dbReference>
<feature type="active site" description="Proton acceptor; for dehydratase activity" evidence="9">
    <location>
        <position position="938"/>
    </location>
</feature>
<dbReference type="FunFam" id="1.10.1200.10:FF:000007">
    <property type="entry name" value="Probable polyketide synthase pks17"/>
    <property type="match status" value="1"/>
</dbReference>
<evidence type="ECO:0000256" key="9">
    <source>
        <dbReference type="PROSITE-ProRule" id="PRU01363"/>
    </source>
</evidence>
<comment type="cofactor">
    <cofactor evidence="1">
        <name>pantetheine 4'-phosphate</name>
        <dbReference type="ChEBI" id="CHEBI:47942"/>
    </cofactor>
</comment>
<evidence type="ECO:0000256" key="6">
    <source>
        <dbReference type="ARBA" id="ARBA00023194"/>
    </source>
</evidence>
<dbReference type="PANTHER" id="PTHR43775">
    <property type="entry name" value="FATTY ACID SYNTHASE"/>
    <property type="match status" value="1"/>
</dbReference>
<dbReference type="InterPro" id="IPR014031">
    <property type="entry name" value="Ketoacyl_synth_C"/>
</dbReference>
<dbReference type="SMART" id="SM00826">
    <property type="entry name" value="PKS_DH"/>
    <property type="match status" value="1"/>
</dbReference>
<evidence type="ECO:0000256" key="5">
    <source>
        <dbReference type="ARBA" id="ARBA00022679"/>
    </source>
</evidence>
<dbReference type="InterPro" id="IPR036736">
    <property type="entry name" value="ACP-like_sf"/>
</dbReference>
<dbReference type="Gene3D" id="3.40.50.720">
    <property type="entry name" value="NAD(P)-binding Rossmann-like Domain"/>
    <property type="match status" value="1"/>
</dbReference>
<evidence type="ECO:0000256" key="7">
    <source>
        <dbReference type="ARBA" id="ARBA00023268"/>
    </source>
</evidence>
<feature type="domain" description="Ketosynthase family 3 (KS3)" evidence="12">
    <location>
        <begin position="33"/>
        <end position="443"/>
    </location>
</feature>
<dbReference type="InterPro" id="IPR001227">
    <property type="entry name" value="Ac_transferase_dom_sf"/>
</dbReference>
<evidence type="ECO:0000259" key="12">
    <source>
        <dbReference type="PROSITE" id="PS52004"/>
    </source>
</evidence>
<dbReference type="PROSITE" id="PS52019">
    <property type="entry name" value="PKS_MFAS_DH"/>
    <property type="match status" value="1"/>
</dbReference>
<dbReference type="SUPFAM" id="SSF47336">
    <property type="entry name" value="ACP-like"/>
    <property type="match status" value="2"/>
</dbReference>
<dbReference type="SMART" id="SM00823">
    <property type="entry name" value="PKS_PP"/>
    <property type="match status" value="2"/>
</dbReference>
<dbReference type="OMA" id="VWEACED"/>
<dbReference type="Pfam" id="PF08659">
    <property type="entry name" value="KR"/>
    <property type="match status" value="1"/>
</dbReference>
<keyword evidence="5" id="KW-0808">Transferase</keyword>
<dbReference type="InterPro" id="IPR049900">
    <property type="entry name" value="PKS_mFAS_DH"/>
</dbReference>
<dbReference type="Pfam" id="PF02801">
    <property type="entry name" value="Ketoacyl-synt_C"/>
    <property type="match status" value="2"/>
</dbReference>
<dbReference type="CDD" id="cd00833">
    <property type="entry name" value="PKS"/>
    <property type="match status" value="2"/>
</dbReference>
<evidence type="ECO:0000256" key="3">
    <source>
        <dbReference type="ARBA" id="ARBA00022450"/>
    </source>
</evidence>
<keyword evidence="6" id="KW-0045">Antibiotic biosynthesis</keyword>
<feature type="region of interest" description="Disordered" evidence="10">
    <location>
        <begin position="2543"/>
        <end position="2598"/>
    </location>
</feature>
<dbReference type="InterPro" id="IPR016039">
    <property type="entry name" value="Thiolase-like"/>
</dbReference>
<evidence type="ECO:0000313" key="14">
    <source>
        <dbReference type="EMBL" id="CAN89636.1"/>
    </source>
</evidence>
<dbReference type="GO" id="GO:0004315">
    <property type="term" value="F:3-oxoacyl-[acyl-carrier-protein] synthase activity"/>
    <property type="evidence" value="ECO:0007669"/>
    <property type="project" value="InterPro"/>
</dbReference>
<dbReference type="Gene3D" id="3.40.366.10">
    <property type="entry name" value="Malonyl-Coenzyme A Acyl Carrier Protein, domain 2"/>
    <property type="match status" value="2"/>
</dbReference>
<sequence length="2898" mass="301865">MSSEDKLRDYLRRVTAELQVTRRRLREVESRSGEPIAVVGMACHYPGGVESPEDLWSLVAEGRDGITGFPRDRGWDVDGLYHPDPDHPGTSTVREGGFLHDAAAFDAGFFGISPKEALYTDPQQRLILQTSWEAVERAGLDPAALRDTRTGVFTGVMHHDYQGAQGGGSVVSGRVAYQLGLRGPAVTVDTACSSSLVALHQAVRALQRGECDMALVGGVTVMATPSAFVEFSRQRGLAPDGRCKPFAAAADGTAWSEGVGVLVLERRSAAEAAGRRVQAIVRGVAVNSDGASNGLTAPNGPAQCRVIQDALVDAGLTPAQVAVVEAHGTGTPLGDPVEAQAVLAVYGGDRPRPLRLGSIKSNLGHTQAAAGVAGIIKVVMAMRHGELPRTLHMDRPTPYVDWSAGSVELLAEPVPWPAGDEPRRAAVSSFGVSGTNAHVILEEPAAATPAPGSEPAASWPAAWAVSGRSPAGLRAQAAALAADLGARPDQDRRDIASSLVTTRTGHEYRAVVCADDRAELLAGLADIAAGRPSPAVVEGVTGAPGPVAFLFPGQGSQWRNMAVRMLQSSPVFRDRIAECEAALAPYVDFELTAVLRGEQDHDRVDVVQPVLFSMMVALAEVWRSVGVTPAAVAGHSQGEIAAAHVAGALTLPDAARVVALRSQALVELSGLGGMMSVALPAEQVRERLHAWTGRLSLAAVNGTSSAVVSGDADALDELLAELETEGVRARRVDVDYASHSAHVERVRDRVRTALAPVTPRPPAVPFFSSVEGRWIDGDDAFDADYWYRNLREPVRFDEAVTALAGHGCTTLLEVSPHPVVTTGAQETLDEIGAEVAVLHTLRRDEGGPDQLVRALAQLHVQGVRPDWSAVWPGARPVELPTTAFVTERYWLPAGGGDPSALGLDAVEHPVLRAAVPGADRLVLTGRLSAATHPWLSEHTVEEHVVLPGAAMVDLVSRAGDEAGCPVIEQLTLLAPVVVPEDAEVRLRIEAGEPGTDGSRDVTVQGRVGAGAWTPHATAALAPVGDPPPRAATAWPPAGAEPLDVDELYARLDGAGLRYGPIFRGVRGLWRDRAGDLYAEVALPGAEPGGFGIHPALLDACLHPLALGDLPTGARDRPALPFEWTGVQVHAVGADTVRATLTGVRDGVVRIELTDPAGTPVASVRSLVLSPLPDGALGLPDRGDLLLPQWTPRTLPDGPAAGYAVPDPALARLLRVPPSADAAPYVLVPAPSGPPAAAAERALALVQEWLADERRATSTLVVVTRRILDDPGEAATAALVRCAESEHPDRFAVLDLADADDATVAAVPAALAAGGPQTGLAAGTARELRLVRVPPAGEPVGDLGTVLVTGASGTLGGIVARHLVHDLGVRDVVLASRRGPRAPQAAALAAELTAAGAHVSLVACDVADRAELTALSATTDIHTVVHAAGVLDDGLVADLTPERLARVLRPKVDAAWLLHELLPRARLVLFSSAVGVLGGLGQANYAAANAALDALARIRRTAGLPGVSLAWGLWADESTMTGGADLARFRRSGFPPLPRDAALAALDAALTVAEPVLVPIRLDLAALRAGGDAVPQAVRALAGAPARRTATRGAAADSELAARLAGRSPADRHRVLLDLVLGHAAAVLGYASPDMIDPDRAFKDAGFGSLSAVQLRNRLAGAAGMRLPATLVFDHPNPAALARHLGERLAGAERPSAAPVAVGTADDPVVVVGIGCRLPGGVRGPDDLWDLLVCERDAIVPFPDDRGWPLAELHDPDPDAPGTSYARSGGFVSGVAEFDAAFFGVSPREAVAMDPQQRLLLETVWETCEDAGVDPDTLRGTGTGVFMGAMYQDYGRLLEGAAAEGFLAPGVGGGVLSGRVAYTFGLQGPAVTVDTACSSSLVALHLAAQAIRAGECDLAFAGGVTVLATPAVFVEFSRQRGLAADGRCKPFAAAADGTGMGEGVGVVLVERLSRAREHGHQVLAVLRGSAVNSDGASNGLTAPNGPAQERVIRAALTAAGLGPADVDAVEAHGTGTVLGDPIEAQAVLAVYGRDRPRPLWLGSVKSNVGHTQAAAGVAGVIKAVLALRHGVLPRSLHIDEPSPHVDWTAGDVALLASAQPWPRREEPRRMGVSSFGISGTNAHVVIEEAPPEPDVREGERPVLDGVPWLLSARSEAALREQAARLTATAAADPPAVAYALATARAVHKHRAMVTGRDETALRSALTALAEGNPGPGVLRATAARHRLVLLFTGQGSQLPGMGRGLYETFPEYARAFDEVSAHFTSDTPLRDVVWGDGGLLDRTEYTQPALFALQVAQFRLITAWGLRPEMLIGHSIGELSAAYLAGMLTLDDAATLVAARGRAMAGLPAGGAMVSVRAAEAVVLPLLAGYADRVSIAAVNGPDAVVLSGDEDAVLEVAGVLSDRGHRTRRLRVGTAFHSARVEPALAEFRSVAETVTFQQPRIPIVSTVRTEEKMISSAYWVDQLRGSVRFLDAVQEADRTGGTTFLELGPDAVLAPAVRPCLPAAPGPAVALARRDRDDTRAALDALGTLHTHGVHVDWQAVHTDHPPRRHPLPHYAFQPRRYWPTPRQQPSGPVPQPSAPAPLPPTPAAPPQPTRDALWSVLGSSDPEAALSMLGLRGDETPLQVLAAVARLRSGAGAARRPVRWRPVPDAAPPVLDLAVALVPPPDGDPDLTDALAGALARHGARVTGDGAQHPDLVIALPGAEPAVPPGVPLWVLTRDGSPPPVADHVVDLPPETDAVARARLCAVIGQGYSAARIRPEGVFVAEYGDEVFVAEYEDEAVPGPARRVEPPGHATGSAPAGGLRAALAELPRDRWDAEVLTGVRGLAAAVLGHDSGAGIDPADDFFDLGLSSVTALELRDHLGTLTGLEWPADVLYECPTPQALADLVVTRMSEGE</sequence>
<evidence type="ECO:0000259" key="11">
    <source>
        <dbReference type="PROSITE" id="PS50075"/>
    </source>
</evidence>
<dbReference type="Gene3D" id="6.10.40.10">
    <property type="match status" value="1"/>
</dbReference>
<dbReference type="InterPro" id="IPR050091">
    <property type="entry name" value="PKS_NRPS_Biosynth_Enz"/>
</dbReference>
<dbReference type="PROSITE" id="PS00012">
    <property type="entry name" value="PHOSPHOPANTETHEINE"/>
    <property type="match status" value="1"/>
</dbReference>
<name>B0B507_STRCU</name>
<dbReference type="InterPro" id="IPR014030">
    <property type="entry name" value="Ketoacyl_synth_N"/>
</dbReference>
<dbReference type="PROSITE" id="PS52004">
    <property type="entry name" value="KS3_2"/>
    <property type="match status" value="2"/>
</dbReference>
<dbReference type="InterPro" id="IPR020806">
    <property type="entry name" value="PKS_PP-bd"/>
</dbReference>
<dbReference type="InterPro" id="IPR032821">
    <property type="entry name" value="PKS_assoc"/>
</dbReference>
<feature type="compositionally biased region" description="Pro residues" evidence="10">
    <location>
        <begin position="2573"/>
        <end position="2594"/>
    </location>
</feature>
<dbReference type="GO" id="GO:0004312">
    <property type="term" value="F:fatty acid synthase activity"/>
    <property type="evidence" value="ECO:0007669"/>
    <property type="project" value="TreeGrafter"/>
</dbReference>
<dbReference type="InterPro" id="IPR006162">
    <property type="entry name" value="Ppantetheine_attach_site"/>
</dbReference>
<dbReference type="SMART" id="SM00825">
    <property type="entry name" value="PKS_KS"/>
    <property type="match status" value="2"/>
</dbReference>
<dbReference type="Gene3D" id="3.40.47.10">
    <property type="match status" value="2"/>
</dbReference>
<dbReference type="Gene3D" id="3.30.70.3290">
    <property type="match status" value="2"/>
</dbReference>
<dbReference type="SUPFAM" id="SSF53901">
    <property type="entry name" value="Thiolase-like"/>
    <property type="match status" value="2"/>
</dbReference>
<evidence type="ECO:0000256" key="4">
    <source>
        <dbReference type="ARBA" id="ARBA00022553"/>
    </source>
</evidence>
<dbReference type="InterPro" id="IPR036291">
    <property type="entry name" value="NAD(P)-bd_dom_sf"/>
</dbReference>
<comment type="pathway">
    <text evidence="2">Antibiotic biosynthesis.</text>
</comment>
<dbReference type="SMART" id="SM01294">
    <property type="entry name" value="PKS_PP_betabranch"/>
    <property type="match status" value="1"/>
</dbReference>
<dbReference type="GO" id="GO:0031177">
    <property type="term" value="F:phosphopantetheine binding"/>
    <property type="evidence" value="ECO:0007669"/>
    <property type="project" value="InterPro"/>
</dbReference>
<dbReference type="InterPro" id="IPR057326">
    <property type="entry name" value="KR_dom"/>
</dbReference>
<feature type="region of interest" description="N-terminal hotdog fold" evidence="9">
    <location>
        <begin position="908"/>
        <end position="1027"/>
    </location>
</feature>
<dbReference type="InterPro" id="IPR014043">
    <property type="entry name" value="Acyl_transferase_dom"/>
</dbReference>
<evidence type="ECO:0000259" key="13">
    <source>
        <dbReference type="PROSITE" id="PS52019"/>
    </source>
</evidence>
<dbReference type="InterPro" id="IPR016036">
    <property type="entry name" value="Malonyl_transacylase_ACP-bd"/>
</dbReference>
<dbReference type="FunFam" id="3.40.47.10:FF:000019">
    <property type="entry name" value="Polyketide synthase type I"/>
    <property type="match status" value="2"/>
</dbReference>
<dbReference type="GO" id="GO:0033068">
    <property type="term" value="P:macrolide biosynthetic process"/>
    <property type="evidence" value="ECO:0007669"/>
    <property type="project" value="UniProtKB-ARBA"/>
</dbReference>
<dbReference type="FunFam" id="3.40.366.10:FF:000002">
    <property type="entry name" value="Probable polyketide synthase 2"/>
    <property type="match status" value="1"/>
</dbReference>
<evidence type="ECO:0000256" key="8">
    <source>
        <dbReference type="ARBA" id="ARBA00023315"/>
    </source>
</evidence>
<dbReference type="CDD" id="cd08956">
    <property type="entry name" value="KR_3_FAS_SDR_x"/>
    <property type="match status" value="1"/>
</dbReference>
<dbReference type="SMART" id="SM00822">
    <property type="entry name" value="PKS_KR"/>
    <property type="match status" value="1"/>
</dbReference>
<evidence type="ECO:0000256" key="10">
    <source>
        <dbReference type="SAM" id="MobiDB-lite"/>
    </source>
</evidence>
<dbReference type="Pfam" id="PF00698">
    <property type="entry name" value="Acyl_transf_1"/>
    <property type="match status" value="2"/>
</dbReference>
<dbReference type="SUPFAM" id="SSF52151">
    <property type="entry name" value="FabD/lysophospholipase-like"/>
    <property type="match status" value="2"/>
</dbReference>
<dbReference type="Pfam" id="PF16197">
    <property type="entry name" value="KAsynt_C_assoc"/>
    <property type="match status" value="2"/>
</dbReference>
<organism evidence="14">
    <name type="scientific">Streptomyces collinus</name>
    <dbReference type="NCBI Taxonomy" id="42684"/>
    <lineage>
        <taxon>Bacteria</taxon>
        <taxon>Bacillati</taxon>
        <taxon>Actinomycetota</taxon>
        <taxon>Actinomycetes</taxon>
        <taxon>Kitasatosporales</taxon>
        <taxon>Streptomycetaceae</taxon>
        <taxon>Streptomyces</taxon>
    </lineage>
</organism>
<gene>
    <name evidence="14" type="primary">kirAVI</name>
</gene>
<dbReference type="InterPro" id="IPR042104">
    <property type="entry name" value="PKS_dehydratase_sf"/>
</dbReference>
<feature type="domain" description="Carrier" evidence="11">
    <location>
        <begin position="2819"/>
        <end position="2894"/>
    </location>
</feature>
<evidence type="ECO:0000256" key="2">
    <source>
        <dbReference type="ARBA" id="ARBA00004792"/>
    </source>
</evidence>
<dbReference type="InterPro" id="IPR049551">
    <property type="entry name" value="PKS_DH_C"/>
</dbReference>
<dbReference type="PROSITE" id="PS00606">
    <property type="entry name" value="KS3_1"/>
    <property type="match status" value="2"/>
</dbReference>
<proteinExistence type="predicted"/>
<dbReference type="SUPFAM" id="SSF55048">
    <property type="entry name" value="Probable ACP-binding domain of malonyl-CoA ACP transacylase"/>
    <property type="match status" value="2"/>
</dbReference>
<dbReference type="Pfam" id="PF00109">
    <property type="entry name" value="ketoacyl-synt"/>
    <property type="match status" value="2"/>
</dbReference>
<feature type="region of interest" description="C-terminal hotdog fold" evidence="9">
    <location>
        <begin position="1039"/>
        <end position="1177"/>
    </location>
</feature>
<dbReference type="Gene3D" id="3.10.129.110">
    <property type="entry name" value="Polyketide synthase dehydratase"/>
    <property type="match status" value="1"/>
</dbReference>
<keyword evidence="3" id="KW-0596">Phosphopantetheine</keyword>
<dbReference type="InterPro" id="IPR049552">
    <property type="entry name" value="PKS_DH_N"/>
</dbReference>